<evidence type="ECO:0000256" key="2">
    <source>
        <dbReference type="ARBA" id="ARBA00022803"/>
    </source>
</evidence>
<feature type="repeat" description="TPR" evidence="3">
    <location>
        <begin position="111"/>
        <end position="144"/>
    </location>
</feature>
<evidence type="ECO:0000256" key="1">
    <source>
        <dbReference type="ARBA" id="ARBA00022737"/>
    </source>
</evidence>
<evidence type="ECO:0000256" key="3">
    <source>
        <dbReference type="PROSITE-ProRule" id="PRU00339"/>
    </source>
</evidence>
<dbReference type="EMBL" id="PJQM01001695">
    <property type="protein sequence ID" value="RCI01717.1"/>
    <property type="molecule type" value="Genomic_DNA"/>
</dbReference>
<evidence type="ECO:0000313" key="5">
    <source>
        <dbReference type="Proteomes" id="UP000253551"/>
    </source>
</evidence>
<dbReference type="Proteomes" id="UP000253551">
    <property type="component" value="Unassembled WGS sequence"/>
</dbReference>
<protein>
    <submittedName>
        <fullName evidence="4">Superkiller protein 3</fullName>
    </submittedName>
</protein>
<accession>A0A367KHR4</accession>
<dbReference type="PANTHER" id="PTHR15704:SF7">
    <property type="entry name" value="SUPERKILLER COMPLEX PROTEIN 3"/>
    <property type="match status" value="1"/>
</dbReference>
<reference evidence="4 5" key="1">
    <citation type="journal article" date="2018" name="G3 (Bethesda)">
        <title>Phylogenetic and Phylogenomic Definition of Rhizopus Species.</title>
        <authorList>
            <person name="Gryganskyi A.P."/>
            <person name="Golan J."/>
            <person name="Dolatabadi S."/>
            <person name="Mondo S."/>
            <person name="Robb S."/>
            <person name="Idnurm A."/>
            <person name="Muszewska A."/>
            <person name="Steczkiewicz K."/>
            <person name="Masonjones S."/>
            <person name="Liao H.L."/>
            <person name="Gajdeczka M.T."/>
            <person name="Anike F."/>
            <person name="Vuek A."/>
            <person name="Anishchenko I.M."/>
            <person name="Voigt K."/>
            <person name="de Hoog G.S."/>
            <person name="Smith M.E."/>
            <person name="Heitman J."/>
            <person name="Vilgalys R."/>
            <person name="Stajich J.E."/>
        </authorList>
    </citation>
    <scope>NUCLEOTIDE SEQUENCE [LARGE SCALE GENOMIC DNA]</scope>
    <source>
        <strain evidence="4 5">LSU 92-RS-03</strain>
    </source>
</reference>
<dbReference type="SMART" id="SM00028">
    <property type="entry name" value="TPR"/>
    <property type="match status" value="9"/>
</dbReference>
<dbReference type="PANTHER" id="PTHR15704">
    <property type="entry name" value="SUPERKILLER 3 PROTEIN-RELATED"/>
    <property type="match status" value="1"/>
</dbReference>
<keyword evidence="5" id="KW-1185">Reference proteome</keyword>
<dbReference type="InterPro" id="IPR019734">
    <property type="entry name" value="TPR_rpt"/>
</dbReference>
<dbReference type="SUPFAM" id="SSF48452">
    <property type="entry name" value="TPR-like"/>
    <property type="match status" value="3"/>
</dbReference>
<feature type="repeat" description="TPR" evidence="3">
    <location>
        <begin position="77"/>
        <end position="110"/>
    </location>
</feature>
<dbReference type="OrthoDB" id="421075at2759"/>
<dbReference type="InterPro" id="IPR011990">
    <property type="entry name" value="TPR-like_helical_dom_sf"/>
</dbReference>
<gene>
    <name evidence="4" type="primary">SKI3_1</name>
    <name evidence="4" type="ORF">CU098_000412</name>
</gene>
<dbReference type="AlphaFoldDB" id="A0A367KHR4"/>
<dbReference type="GO" id="GO:0055087">
    <property type="term" value="C:Ski complex"/>
    <property type="evidence" value="ECO:0007669"/>
    <property type="project" value="InterPro"/>
</dbReference>
<dbReference type="InterPro" id="IPR039226">
    <property type="entry name" value="Ski3/TTC37"/>
</dbReference>
<feature type="repeat" description="TPR" evidence="3">
    <location>
        <begin position="408"/>
        <end position="441"/>
    </location>
</feature>
<dbReference type="PROSITE" id="PS50005">
    <property type="entry name" value="TPR"/>
    <property type="match status" value="3"/>
</dbReference>
<keyword evidence="1" id="KW-0677">Repeat</keyword>
<dbReference type="STRING" id="4846.A0A367KHR4"/>
<sequence length="821" mass="91406">VKLDPYFASAFTCLGHYYREIKRDNNRAKKCYQKAYLLNPLDAEAAHCLSDYLIVENKLEEAENIFRQVTESCPKVGWAWRRMGYVNMKSHTFNEAIICFQKALRTDTSDVRCWEGLAESYSRAGRFVAALKAFDRATQLDPHSIHANHEKAYVQKKVGLLDDAIATFKHTLALATEQGKTDYVPALAGLAETYLDHAKEDFQAGFFGRASNGCNLVFQTVFLGLQQDSTITVFWKLVGDACAFYRHIPSYLNNCAYKSLQDVIQLASKAHDQLKLEADVTSHWVSEFLALQDMNGFSLPQQTALDVVLSCASYAYKQVIVLSKNHKAVAPDFWHDLAVIYYHISWNNNKKQEEAMMAIKCAKIALKLEPTQYMYWNTLGVIAMAVGDLHKISQYGFIKAIEFNNRSAIPWTNYGFLCLTMKDYELANQAFEMAHSLDPEWISAWVGQAHVASLWGDDAAVIFEHAFESSNGSALEASYGYAQSIYQGLVSGQIKNETAAIMPVFALEKLTEKKLNDALSLNLMGLLSERLGQYGRAAESFASAILAVEAQMETSKIGQEEGVARLAKIRANLGRTLCASGDFEGAIASIHDASGVYAQLNAGIAYYFLDRLPESLGMFESALNATQDDISLRQDVVVLLGKVLWALGGEEQRAVAKDQLFSSITDNPNYLPAIFSLCVMGMLENDDTLTAAALQELAKISVHIAYESDKEQLISWLFAKFYQLGEDQAGSIRALVKSVHQTPWLSLVWNRLCTHLVQIGHGEKMIASSALIMSTKSHTANAKSEAYECAALTESQPKVSRKYAQRAVILAPWRLSAWKAL</sequence>
<name>A0A367KHR4_RHIST</name>
<comment type="caution">
    <text evidence="4">The sequence shown here is derived from an EMBL/GenBank/DDBJ whole genome shotgun (WGS) entry which is preliminary data.</text>
</comment>
<proteinExistence type="predicted"/>
<dbReference type="Pfam" id="PF13432">
    <property type="entry name" value="TPR_16"/>
    <property type="match status" value="1"/>
</dbReference>
<keyword evidence="2 3" id="KW-0802">TPR repeat</keyword>
<dbReference type="GO" id="GO:0006401">
    <property type="term" value="P:RNA catabolic process"/>
    <property type="evidence" value="ECO:0007669"/>
    <property type="project" value="InterPro"/>
</dbReference>
<feature type="non-terminal residue" evidence="4">
    <location>
        <position position="1"/>
    </location>
</feature>
<dbReference type="Gene3D" id="1.25.40.10">
    <property type="entry name" value="Tetratricopeptide repeat domain"/>
    <property type="match status" value="3"/>
</dbReference>
<organism evidence="4 5">
    <name type="scientific">Rhizopus stolonifer</name>
    <name type="common">Rhizopus nigricans</name>
    <dbReference type="NCBI Taxonomy" id="4846"/>
    <lineage>
        <taxon>Eukaryota</taxon>
        <taxon>Fungi</taxon>
        <taxon>Fungi incertae sedis</taxon>
        <taxon>Mucoromycota</taxon>
        <taxon>Mucoromycotina</taxon>
        <taxon>Mucoromycetes</taxon>
        <taxon>Mucorales</taxon>
        <taxon>Mucorineae</taxon>
        <taxon>Rhizopodaceae</taxon>
        <taxon>Rhizopus</taxon>
    </lineage>
</organism>
<evidence type="ECO:0000313" key="4">
    <source>
        <dbReference type="EMBL" id="RCI01717.1"/>
    </source>
</evidence>